<dbReference type="GO" id="GO:0015074">
    <property type="term" value="P:DNA integration"/>
    <property type="evidence" value="ECO:0007669"/>
    <property type="project" value="InterPro"/>
</dbReference>
<dbReference type="InterPro" id="IPR012337">
    <property type="entry name" value="RNaseH-like_sf"/>
</dbReference>
<feature type="compositionally biased region" description="Polar residues" evidence="3">
    <location>
        <begin position="753"/>
        <end position="770"/>
    </location>
</feature>
<sequence length="1188" mass="135759">MSNTLHNVIMEAGGKDRLPMLAPGNYVQWKSIIKRYIDTKPNHELIHYCLKNPPYKFTWADKEVPISKGSPVTRTKMYMETYKTVSQDIRDQLNAEAKAVQIILTGIDNDIYSTVDAFPNAFKRLVTLVKQSKELKTVSYHKLYDILKQNQNEVNEIRAERIARTANPLARVAQQQPIYRPQNHPTHYTQNSLTRSQHAATRNRGKAIVNSPTPIYDQEISMVAKDDEMSKDKEIDKLMDLISLSSTGYENQSIGNVVGARETVGSTVELEAHYMYMAQLQEVSPDAVDSGPIFNSEPVQKVSTDDHYNVFAIESEHPEQSESVHDTYPIEQDEHNLIIDSLDMKANNKLSETNKLLYNDFKKSQAELTRRNDVEPQLKSNPMGDRVMRNNSQGKKHDVEDHRRNVKFSKNKTSVTACNDSLNAKTLNVNFVYATCGECVLNEKHDITREPKRTVKQSAAKHLKKTVASESNQKPRNITRKLYEHLVEIVLFIIDSGCSKHMTRNLKLLINFLEKYTWTYFLRSKDETPKVLINFLRLVQRGLHAQIRIVRTDKGTKFLNKTLHAYFASKGILYQMSVAQTPEQNDVVERWNRTFVEAARTMLSAAKVPLFFWAEAIATTCFTQNCSLVIPRHEKTPYHIINERKPSVKFFHIFGSLCYIVKDGENLDKMKEKMMGMTSDHVSSDPGPECQRMVLEDDSLSPDTKCQENVTQAYRTITTSNELDLLFSPMFAELLNGSSQVVSKSFAVTTTDAHNQRQQQSITPLTNPKTTDPICHVPTQAPTVTSPENINQAEMIAENAQVADDEFINIFYHLLEQVIRNPSQSVRTRRQLESDGEMCMFALTVSQTEPKNIKEAMADSAWIESIQEELHQLDRSNVWELVDRSLCKNVINMKWIWKNKHDEENIVTGNKSHLVAKGCAQKEGVNFEESFAPVARLEAVRLFIAYAAHKSFIVYQMDVKTAFLYGPLKKEVYVNQPEGFVDPYHPDKAYCLKKALYGLKQAPRAWYDELSTFLVSKGFSKGSIDPTFFITKHRGDILLMQIYVDEIIFGSTNLKLSKQFEKLMHSKYEMSMMGELKFFLGIHIHQSPRGIFINQAKYAQEILIKHGMTSCESVGTPMATKPLDADLSGTPIDQTKYCSMVGALMYLTASRPDIMHATYYCARYQAKPTEKHLTAVKRIFRYLKIPFT</sequence>
<dbReference type="Pfam" id="PF07727">
    <property type="entry name" value="RVT_2"/>
    <property type="match status" value="1"/>
</dbReference>
<dbReference type="EMBL" id="BKCJ010003642">
    <property type="protein sequence ID" value="GEU56311.1"/>
    <property type="molecule type" value="Genomic_DNA"/>
</dbReference>
<feature type="region of interest" description="Disordered" evidence="3">
    <location>
        <begin position="753"/>
        <end position="773"/>
    </location>
</feature>
<dbReference type="PROSITE" id="PS50994">
    <property type="entry name" value="INTEGRASE"/>
    <property type="match status" value="1"/>
</dbReference>
<accession>A0A6L2L341</accession>
<dbReference type="SUPFAM" id="SSF56672">
    <property type="entry name" value="DNA/RNA polymerases"/>
    <property type="match status" value="1"/>
</dbReference>
<dbReference type="InterPro" id="IPR043502">
    <property type="entry name" value="DNA/RNA_pol_sf"/>
</dbReference>
<name>A0A6L2L341_TANCI</name>
<feature type="region of interest" description="Disordered" evidence="3">
    <location>
        <begin position="376"/>
        <end position="401"/>
    </location>
</feature>
<dbReference type="GO" id="GO:0016787">
    <property type="term" value="F:hydrolase activity"/>
    <property type="evidence" value="ECO:0007669"/>
    <property type="project" value="UniProtKB-KW"/>
</dbReference>
<feature type="domain" description="Integrase catalytic" evidence="4">
    <location>
        <begin position="471"/>
        <end position="645"/>
    </location>
</feature>
<dbReference type="GO" id="GO:0046872">
    <property type="term" value="F:metal ion binding"/>
    <property type="evidence" value="ECO:0007669"/>
    <property type="project" value="UniProtKB-KW"/>
</dbReference>
<evidence type="ECO:0000259" key="4">
    <source>
        <dbReference type="PROSITE" id="PS50994"/>
    </source>
</evidence>
<dbReference type="PANTHER" id="PTHR42648">
    <property type="entry name" value="TRANSPOSASE, PUTATIVE-RELATED"/>
    <property type="match status" value="1"/>
</dbReference>
<dbReference type="GO" id="GO:0003676">
    <property type="term" value="F:nucleic acid binding"/>
    <property type="evidence" value="ECO:0007669"/>
    <property type="project" value="InterPro"/>
</dbReference>
<organism evidence="5">
    <name type="scientific">Tanacetum cinerariifolium</name>
    <name type="common">Dalmatian daisy</name>
    <name type="synonym">Chrysanthemum cinerariifolium</name>
    <dbReference type="NCBI Taxonomy" id="118510"/>
    <lineage>
        <taxon>Eukaryota</taxon>
        <taxon>Viridiplantae</taxon>
        <taxon>Streptophyta</taxon>
        <taxon>Embryophyta</taxon>
        <taxon>Tracheophyta</taxon>
        <taxon>Spermatophyta</taxon>
        <taxon>Magnoliopsida</taxon>
        <taxon>eudicotyledons</taxon>
        <taxon>Gunneridae</taxon>
        <taxon>Pentapetalae</taxon>
        <taxon>asterids</taxon>
        <taxon>campanulids</taxon>
        <taxon>Asterales</taxon>
        <taxon>Asteraceae</taxon>
        <taxon>Asteroideae</taxon>
        <taxon>Anthemideae</taxon>
        <taxon>Anthemidinae</taxon>
        <taxon>Tanacetum</taxon>
    </lineage>
</organism>
<dbReference type="InterPro" id="IPR001584">
    <property type="entry name" value="Integrase_cat-core"/>
</dbReference>
<dbReference type="InterPro" id="IPR013103">
    <property type="entry name" value="RVT_2"/>
</dbReference>
<dbReference type="InterPro" id="IPR036397">
    <property type="entry name" value="RNaseH_sf"/>
</dbReference>
<dbReference type="Gene3D" id="3.30.420.10">
    <property type="entry name" value="Ribonuclease H-like superfamily/Ribonuclease H"/>
    <property type="match status" value="1"/>
</dbReference>
<evidence type="ECO:0000313" key="5">
    <source>
        <dbReference type="EMBL" id="GEU56311.1"/>
    </source>
</evidence>
<evidence type="ECO:0000256" key="3">
    <source>
        <dbReference type="SAM" id="MobiDB-lite"/>
    </source>
</evidence>
<gene>
    <name evidence="5" type="ORF">Tci_028289</name>
</gene>
<dbReference type="AlphaFoldDB" id="A0A6L2L341"/>
<evidence type="ECO:0000256" key="1">
    <source>
        <dbReference type="ARBA" id="ARBA00022723"/>
    </source>
</evidence>
<dbReference type="InterPro" id="IPR039537">
    <property type="entry name" value="Retrotran_Ty1/copia-like"/>
</dbReference>
<comment type="caution">
    <text evidence="5">The sequence shown here is derived from an EMBL/GenBank/DDBJ whole genome shotgun (WGS) entry which is preliminary data.</text>
</comment>
<proteinExistence type="predicted"/>
<reference evidence="5" key="1">
    <citation type="journal article" date="2019" name="Sci. Rep.">
        <title>Draft genome of Tanacetum cinerariifolium, the natural source of mosquito coil.</title>
        <authorList>
            <person name="Yamashiro T."/>
            <person name="Shiraishi A."/>
            <person name="Satake H."/>
            <person name="Nakayama K."/>
        </authorList>
    </citation>
    <scope>NUCLEOTIDE SEQUENCE</scope>
</reference>
<dbReference type="PANTHER" id="PTHR42648:SF18">
    <property type="entry name" value="RETROTRANSPOSON, UNCLASSIFIED-LIKE PROTEIN"/>
    <property type="match status" value="1"/>
</dbReference>
<dbReference type="SUPFAM" id="SSF53098">
    <property type="entry name" value="Ribonuclease H-like"/>
    <property type="match status" value="1"/>
</dbReference>
<keyword evidence="2" id="KW-0378">Hydrolase</keyword>
<protein>
    <submittedName>
        <fullName evidence="5">Putative ribonuclease H-like domain-containing protein</fullName>
    </submittedName>
</protein>
<keyword evidence="1" id="KW-0479">Metal-binding</keyword>
<evidence type="ECO:0000256" key="2">
    <source>
        <dbReference type="ARBA" id="ARBA00022801"/>
    </source>
</evidence>